<organism evidence="1 2">
    <name type="scientific">Tunturiibacter empetritectus</name>
    <dbReference type="NCBI Taxonomy" id="3069691"/>
    <lineage>
        <taxon>Bacteria</taxon>
        <taxon>Pseudomonadati</taxon>
        <taxon>Acidobacteriota</taxon>
        <taxon>Terriglobia</taxon>
        <taxon>Terriglobales</taxon>
        <taxon>Acidobacteriaceae</taxon>
        <taxon>Tunturiibacter</taxon>
    </lineage>
</organism>
<sequence>MIELQSTAVSSNLTVEQAFQLKRNAFNAQVMLTNLGRLPFDSTFGPLKLETLWAPCALRGIEGEQTLGAVSLNGSLHLTHTSSAPIPGLLAGVEEVLCKVCAV</sequence>
<dbReference type="AlphaFoldDB" id="A0A7W8IH65"/>
<gene>
    <name evidence="1" type="ORF">HDF09_001786</name>
</gene>
<dbReference type="Proteomes" id="UP000568106">
    <property type="component" value="Unassembled WGS sequence"/>
</dbReference>
<name>A0A7W8IH65_9BACT</name>
<evidence type="ECO:0000313" key="1">
    <source>
        <dbReference type="EMBL" id="MBB5317117.1"/>
    </source>
</evidence>
<reference evidence="1" key="1">
    <citation type="submission" date="2020-08" db="EMBL/GenBank/DDBJ databases">
        <title>Genomic Encyclopedia of Type Strains, Phase IV (KMG-V): Genome sequencing to study the core and pangenomes of soil and plant-associated prokaryotes.</title>
        <authorList>
            <person name="Whitman W."/>
        </authorList>
    </citation>
    <scope>NUCLEOTIDE SEQUENCE [LARGE SCALE GENOMIC DNA]</scope>
    <source>
        <strain evidence="1">M8UP27</strain>
    </source>
</reference>
<protein>
    <submittedName>
        <fullName evidence="1">Uncharacterized protein</fullName>
    </submittedName>
</protein>
<comment type="caution">
    <text evidence="1">The sequence shown here is derived from an EMBL/GenBank/DDBJ whole genome shotgun (WGS) entry which is preliminary data.</text>
</comment>
<proteinExistence type="predicted"/>
<accession>A0A7W8IH65</accession>
<keyword evidence="2" id="KW-1185">Reference proteome</keyword>
<dbReference type="EMBL" id="JACHDY010000002">
    <property type="protein sequence ID" value="MBB5317117.1"/>
    <property type="molecule type" value="Genomic_DNA"/>
</dbReference>
<evidence type="ECO:0000313" key="2">
    <source>
        <dbReference type="Proteomes" id="UP000568106"/>
    </source>
</evidence>